<name>A0A0B7A911_9EUPU</name>
<organism evidence="1">
    <name type="scientific">Arion vulgaris</name>
    <dbReference type="NCBI Taxonomy" id="1028688"/>
    <lineage>
        <taxon>Eukaryota</taxon>
        <taxon>Metazoa</taxon>
        <taxon>Spiralia</taxon>
        <taxon>Lophotrochozoa</taxon>
        <taxon>Mollusca</taxon>
        <taxon>Gastropoda</taxon>
        <taxon>Heterobranchia</taxon>
        <taxon>Euthyneura</taxon>
        <taxon>Panpulmonata</taxon>
        <taxon>Eupulmonata</taxon>
        <taxon>Stylommatophora</taxon>
        <taxon>Helicina</taxon>
        <taxon>Arionoidea</taxon>
        <taxon>Arionidae</taxon>
        <taxon>Arion</taxon>
    </lineage>
</organism>
<dbReference type="EMBL" id="HACG01030599">
    <property type="protein sequence ID" value="CEK77464.1"/>
    <property type="molecule type" value="Transcribed_RNA"/>
</dbReference>
<evidence type="ECO:0000313" key="1">
    <source>
        <dbReference type="EMBL" id="CEK77464.1"/>
    </source>
</evidence>
<accession>A0A0B7A911</accession>
<sequence length="53" mass="5740">MTVKHLNHFTIETPHQQGLSKVIPAILNTVFEAQGVICAVSVSSATISFFNLV</sequence>
<proteinExistence type="predicted"/>
<protein>
    <submittedName>
        <fullName evidence="1">Uncharacterized protein</fullName>
    </submittedName>
</protein>
<reference evidence="1" key="1">
    <citation type="submission" date="2014-12" db="EMBL/GenBank/DDBJ databases">
        <title>Insight into the proteome of Arion vulgaris.</title>
        <authorList>
            <person name="Aradska J."/>
            <person name="Bulat T."/>
            <person name="Smidak R."/>
            <person name="Sarate P."/>
            <person name="Gangsoo J."/>
            <person name="Sialana F."/>
            <person name="Bilban M."/>
            <person name="Lubec G."/>
        </authorList>
    </citation>
    <scope>NUCLEOTIDE SEQUENCE</scope>
    <source>
        <tissue evidence="1">Skin</tissue>
    </source>
</reference>
<dbReference type="AlphaFoldDB" id="A0A0B7A911"/>
<gene>
    <name evidence="1" type="primary">ORF104768</name>
</gene>